<accession>A0A1G2M583</accession>
<keyword evidence="1" id="KW-0472">Membrane</keyword>
<organism evidence="2 3">
    <name type="scientific">Candidatus Taylorbacteria bacterium RIFCSPHIGHO2_01_FULL_46_22b</name>
    <dbReference type="NCBI Taxonomy" id="1802301"/>
    <lineage>
        <taxon>Bacteria</taxon>
        <taxon>Candidatus Tayloriibacteriota</taxon>
    </lineage>
</organism>
<dbReference type="Proteomes" id="UP000178873">
    <property type="component" value="Unassembled WGS sequence"/>
</dbReference>
<dbReference type="Pfam" id="PF08570">
    <property type="entry name" value="DUF1761"/>
    <property type="match status" value="1"/>
</dbReference>
<proteinExistence type="predicted"/>
<evidence type="ECO:0000256" key="1">
    <source>
        <dbReference type="SAM" id="Phobius"/>
    </source>
</evidence>
<evidence type="ECO:0000313" key="2">
    <source>
        <dbReference type="EMBL" id="OHA18269.1"/>
    </source>
</evidence>
<evidence type="ECO:0000313" key="3">
    <source>
        <dbReference type="Proteomes" id="UP000178873"/>
    </source>
</evidence>
<dbReference type="EMBL" id="MHRF01000007">
    <property type="protein sequence ID" value="OHA18269.1"/>
    <property type="molecule type" value="Genomic_DNA"/>
</dbReference>
<keyword evidence="1" id="KW-0812">Transmembrane</keyword>
<dbReference type="STRING" id="1802301.A2664_02290"/>
<dbReference type="AlphaFoldDB" id="A0A1G2M583"/>
<feature type="transmembrane region" description="Helical" evidence="1">
    <location>
        <begin position="81"/>
        <end position="105"/>
    </location>
</feature>
<keyword evidence="1" id="KW-1133">Transmembrane helix</keyword>
<feature type="transmembrane region" description="Helical" evidence="1">
    <location>
        <begin position="54"/>
        <end position="75"/>
    </location>
</feature>
<protein>
    <recommendedName>
        <fullName evidence="4">DUF1761 domain-containing protein</fullName>
    </recommendedName>
</protein>
<name>A0A1G2M583_9BACT</name>
<feature type="transmembrane region" description="Helical" evidence="1">
    <location>
        <begin position="117"/>
        <end position="135"/>
    </location>
</feature>
<comment type="caution">
    <text evidence="2">The sequence shown here is derived from an EMBL/GenBank/DDBJ whole genome shotgun (WGS) entry which is preliminary data.</text>
</comment>
<evidence type="ECO:0008006" key="4">
    <source>
        <dbReference type="Google" id="ProtNLM"/>
    </source>
</evidence>
<dbReference type="InterPro" id="IPR013879">
    <property type="entry name" value="DUF1761"/>
</dbReference>
<feature type="transmembrane region" description="Helical" evidence="1">
    <location>
        <begin position="6"/>
        <end position="33"/>
    </location>
</feature>
<reference evidence="2 3" key="1">
    <citation type="journal article" date="2016" name="Nat. Commun.">
        <title>Thousands of microbial genomes shed light on interconnected biogeochemical processes in an aquifer system.</title>
        <authorList>
            <person name="Anantharaman K."/>
            <person name="Brown C.T."/>
            <person name="Hug L.A."/>
            <person name="Sharon I."/>
            <person name="Castelle C.J."/>
            <person name="Probst A.J."/>
            <person name="Thomas B.C."/>
            <person name="Singh A."/>
            <person name="Wilkins M.J."/>
            <person name="Karaoz U."/>
            <person name="Brodie E.L."/>
            <person name="Williams K.H."/>
            <person name="Hubbard S.S."/>
            <person name="Banfield J.F."/>
        </authorList>
    </citation>
    <scope>NUCLEOTIDE SEQUENCE [LARGE SCALE GENOMIC DNA]</scope>
</reference>
<sequence>MEVNYVLIVVATIAQFILGGLWYSPLLFGKWWMQFMECDHLSKEELQKMQKSMMPFYGLQLLLTFFTTVSFANLVPYISAFSIYHIAFWIWIGFIVPTQIASVVWANTKRKFWLKQIFVMVFYQLVGIMLTAWILSF</sequence>
<gene>
    <name evidence="2" type="ORF">A2664_02290</name>
</gene>